<dbReference type="Pfam" id="PF13692">
    <property type="entry name" value="Glyco_trans_1_4"/>
    <property type="match status" value="1"/>
</dbReference>
<name>A0A5S4ZUG7_9FIRM</name>
<evidence type="ECO:0000259" key="1">
    <source>
        <dbReference type="Pfam" id="PF13579"/>
    </source>
</evidence>
<accession>A0A5S4ZUG7</accession>
<dbReference type="InterPro" id="IPR028098">
    <property type="entry name" value="Glyco_trans_4-like_N"/>
</dbReference>
<dbReference type="SUPFAM" id="SSF53756">
    <property type="entry name" value="UDP-Glycosyltransferase/glycogen phosphorylase"/>
    <property type="match status" value="1"/>
</dbReference>
<sequence>MPRLWILNHYAVGPNESGGTRHLDLAGELVQLGWEVAIFAASFNHQTHSEAHLAPGETIKEEYHNGVRFVWLKTAAYQDNGRDRVLNMLEYTRRVMQVAWNREKPDMIIGSSVHLLAVLAAYWLARHHRCPFFFEVRDLWPQVLIDIGKISERHPVIRLLRKLEVFLYRKADGIIILLPGAGEYITRFGIPGEKIFYLPNGVNLSRYNTDTPPLGDELEKILAGLSGKFIAVYTGTHGIANGLDTILDAAGVLKRQGDTRVHFLLVGNGPEKPRLQDRAAREHLDNVTFVDPVAKEYVPSLLKRVNTGLHSFQDSPVFQWGVSPNKIFDYMAAGLPVIFLCDRAGGNPVDLSGGGVVLPGGNVEALVQALLEMVQHPDRAAQMGKKARQYVEAEHASTVLGRRLAAFLQRENQTTAPAIYNER</sequence>
<dbReference type="Gene3D" id="3.40.50.2000">
    <property type="entry name" value="Glycogen Phosphorylase B"/>
    <property type="match status" value="2"/>
</dbReference>
<feature type="domain" description="Glycosyltransferase subfamily 4-like N-terminal" evidence="1">
    <location>
        <begin position="20"/>
        <end position="201"/>
    </location>
</feature>
<dbReference type="RefSeq" id="WP_166510956.1">
    <property type="nucleotide sequence ID" value="NZ_VNHM01000004.1"/>
</dbReference>
<dbReference type="PANTHER" id="PTHR12526:SF622">
    <property type="entry name" value="GLYCOSYLTRANSFERASE (GROUP I)"/>
    <property type="match status" value="1"/>
</dbReference>
<dbReference type="Proteomes" id="UP000323166">
    <property type="component" value="Unassembled WGS sequence"/>
</dbReference>
<evidence type="ECO:0000313" key="3">
    <source>
        <dbReference type="Proteomes" id="UP000323166"/>
    </source>
</evidence>
<reference evidence="2 3" key="1">
    <citation type="submission" date="2019-07" db="EMBL/GenBank/DDBJ databases">
        <title>Genomic Encyclopedia of Type Strains, Phase I: the one thousand microbial genomes (KMG-I) project.</title>
        <authorList>
            <person name="Kyrpides N."/>
        </authorList>
    </citation>
    <scope>NUCLEOTIDE SEQUENCE [LARGE SCALE GENOMIC DNA]</scope>
    <source>
        <strain evidence="2 3">DSM 6562</strain>
    </source>
</reference>
<gene>
    <name evidence="2" type="ORF">LX24_00909</name>
</gene>
<proteinExistence type="predicted"/>
<dbReference type="GO" id="GO:0016740">
    <property type="term" value="F:transferase activity"/>
    <property type="evidence" value="ECO:0007669"/>
    <property type="project" value="UniProtKB-KW"/>
</dbReference>
<organism evidence="2 3">
    <name type="scientific">Desulfallas thermosapovorans DSM 6562</name>
    <dbReference type="NCBI Taxonomy" id="1121431"/>
    <lineage>
        <taxon>Bacteria</taxon>
        <taxon>Bacillati</taxon>
        <taxon>Bacillota</taxon>
        <taxon>Clostridia</taxon>
        <taxon>Eubacteriales</taxon>
        <taxon>Desulfallaceae</taxon>
        <taxon>Desulfallas</taxon>
    </lineage>
</organism>
<dbReference type="AlphaFoldDB" id="A0A5S4ZUG7"/>
<keyword evidence="2" id="KW-0808">Transferase</keyword>
<protein>
    <submittedName>
        <fullName evidence="2">Glycosyltransferase involved in cell wall biosynthesis</fullName>
    </submittedName>
</protein>
<keyword evidence="3" id="KW-1185">Reference proteome</keyword>
<dbReference type="EMBL" id="VNHM01000004">
    <property type="protein sequence ID" value="TYO96442.1"/>
    <property type="molecule type" value="Genomic_DNA"/>
</dbReference>
<dbReference type="PANTHER" id="PTHR12526">
    <property type="entry name" value="GLYCOSYLTRANSFERASE"/>
    <property type="match status" value="1"/>
</dbReference>
<evidence type="ECO:0000313" key="2">
    <source>
        <dbReference type="EMBL" id="TYO96442.1"/>
    </source>
</evidence>
<dbReference type="CDD" id="cd03794">
    <property type="entry name" value="GT4_WbuB-like"/>
    <property type="match status" value="1"/>
</dbReference>
<comment type="caution">
    <text evidence="2">The sequence shown here is derived from an EMBL/GenBank/DDBJ whole genome shotgun (WGS) entry which is preliminary data.</text>
</comment>
<dbReference type="Pfam" id="PF13579">
    <property type="entry name" value="Glyco_trans_4_4"/>
    <property type="match status" value="1"/>
</dbReference>